<accession>A0ABS5VK65</accession>
<name>A0ABS5VK65_9BACT</name>
<dbReference type="Pfam" id="PF03993">
    <property type="entry name" value="DUF349"/>
    <property type="match status" value="5"/>
</dbReference>
<evidence type="ECO:0000256" key="1">
    <source>
        <dbReference type="SAM" id="Coils"/>
    </source>
</evidence>
<evidence type="ECO:0000256" key="2">
    <source>
        <dbReference type="SAM" id="MobiDB-lite"/>
    </source>
</evidence>
<comment type="caution">
    <text evidence="3">The sequence shown here is derived from an EMBL/GenBank/DDBJ whole genome shotgun (WGS) entry which is preliminary data.</text>
</comment>
<feature type="region of interest" description="Disordered" evidence="2">
    <location>
        <begin position="1"/>
        <end position="50"/>
    </location>
</feature>
<dbReference type="Proteomes" id="UP000772618">
    <property type="component" value="Unassembled WGS sequence"/>
</dbReference>
<gene>
    <name evidence="3" type="ORF">KK060_01010</name>
</gene>
<evidence type="ECO:0000313" key="3">
    <source>
        <dbReference type="EMBL" id="MBT1701838.1"/>
    </source>
</evidence>
<keyword evidence="4" id="KW-1185">Reference proteome</keyword>
<sequence length="622" mass="73044">MDTLTMEIEKEKRDEQHVHQAGLAKSHSESVLASEESEHDELSDDSFDEEAHKHVDYSHYTKAQLVALIKDLAKDNNLKRVDAVVKDIKPLYDECREKERSAALERFISTGGVAEDFDYKGDENDIAFDANYKLIKDRRAQFHRQQEEQKNENLRKKQELVERLRVLVDSPDHTNQFEAFKELQKEWRAIGPVPTAQAKILWANYHALEDRFYDNQSIYFELKELDRRKNLEAKLELCARAERLAGVEIIKDAIRELNELHHEFKHIGPVPKDDKEAVWQRFKAASDAVYAKRDAYLQNLQQELNKNLEEKSKLGDEAQAFASFNTDRIKEWNEKTKEILELQKRWEAIGGLPRAKAKDVNKKFWTAFKAFFNNKNTFFKKLDEERESNLNLKNELVKKAFDLRESTDWEKTSNELKVLQQKWKDIGPVPEKFREKVFKEFKDACDYFFAQRRGQQGKVEQEQIDNLNVKTSICEELERNAQAGTASADLLRDLQDRYNSIGFVPKKDISAIKNRYHEAVEKFVAAIPDLTEDDRSRLILENQISDLKKDPMGDRKLYQKEQAIRKKIQKVENDIALWRNNLEFFGRSNNAEKVREEFNDKIKVATEHLHQLKQQLKLLRTA</sequence>
<feature type="compositionally biased region" description="Basic and acidic residues" evidence="2">
    <location>
        <begin position="7"/>
        <end position="18"/>
    </location>
</feature>
<proteinExistence type="predicted"/>
<feature type="coiled-coil region" evidence="1">
    <location>
        <begin position="561"/>
        <end position="622"/>
    </location>
</feature>
<reference evidence="3 4" key="1">
    <citation type="submission" date="2021-05" db="EMBL/GenBank/DDBJ databases">
        <title>A Polyphasic approach of four new species of the genus Ohtaekwangia: Ohtaekwangia histidinii sp. nov., Ohtaekwangia cretensis sp. nov., Ohtaekwangia indiensis sp. nov., Ohtaekwangia reichenbachii sp. nov. from diverse environment.</title>
        <authorList>
            <person name="Octaviana S."/>
        </authorList>
    </citation>
    <scope>NUCLEOTIDE SEQUENCE [LARGE SCALE GENOMIC DNA]</scope>
    <source>
        <strain evidence="3 4">PWU20</strain>
    </source>
</reference>
<feature type="compositionally biased region" description="Acidic residues" evidence="2">
    <location>
        <begin position="35"/>
        <end position="48"/>
    </location>
</feature>
<dbReference type="EMBL" id="JAHESD010000002">
    <property type="protein sequence ID" value="MBT1701838.1"/>
    <property type="molecule type" value="Genomic_DNA"/>
</dbReference>
<dbReference type="InterPro" id="IPR007139">
    <property type="entry name" value="DUF349"/>
</dbReference>
<evidence type="ECO:0000313" key="4">
    <source>
        <dbReference type="Proteomes" id="UP000772618"/>
    </source>
</evidence>
<organism evidence="3 4">
    <name type="scientific">Chryseosolibacter indicus</name>
    <dbReference type="NCBI Taxonomy" id="2782351"/>
    <lineage>
        <taxon>Bacteria</taxon>
        <taxon>Pseudomonadati</taxon>
        <taxon>Bacteroidota</taxon>
        <taxon>Cytophagia</taxon>
        <taxon>Cytophagales</taxon>
        <taxon>Chryseotaleaceae</taxon>
        <taxon>Chryseosolibacter</taxon>
    </lineage>
</organism>
<protein>
    <submittedName>
        <fullName evidence="3">DUF349 domain-containing protein</fullName>
    </submittedName>
</protein>
<keyword evidence="1" id="KW-0175">Coiled coil</keyword>